<dbReference type="GO" id="GO:0034045">
    <property type="term" value="C:phagophore assembly site membrane"/>
    <property type="evidence" value="ECO:0007669"/>
    <property type="project" value="UniProtKB-SubCell"/>
</dbReference>
<dbReference type="GO" id="GO:0000422">
    <property type="term" value="P:autophagy of mitochondrion"/>
    <property type="evidence" value="ECO:0007669"/>
    <property type="project" value="TreeGrafter"/>
</dbReference>
<dbReference type="PANTHER" id="PTHR13038">
    <property type="entry name" value="APG9 AUTOPHAGY 9"/>
    <property type="match status" value="1"/>
</dbReference>
<feature type="transmembrane region" description="Helical" evidence="10">
    <location>
        <begin position="57"/>
        <end position="80"/>
    </location>
</feature>
<evidence type="ECO:0000256" key="8">
    <source>
        <dbReference type="ARBA" id="ARBA00023055"/>
    </source>
</evidence>
<evidence type="ECO:0000313" key="12">
    <source>
        <dbReference type="EMBL" id="NOV50340.1"/>
    </source>
</evidence>
<dbReference type="GO" id="GO:0005776">
    <property type="term" value="C:autophagosome"/>
    <property type="evidence" value="ECO:0007669"/>
    <property type="project" value="TreeGrafter"/>
</dbReference>
<evidence type="ECO:0000256" key="7">
    <source>
        <dbReference type="ARBA" id="ARBA00023006"/>
    </source>
</evidence>
<dbReference type="EMBL" id="GIIL01006614">
    <property type="protein sequence ID" value="NOV50340.1"/>
    <property type="molecule type" value="Transcribed_RNA"/>
</dbReference>
<name>A0A6M2DXD9_XENCH</name>
<keyword evidence="6 10" id="KW-1133">Transmembrane helix</keyword>
<comment type="similarity">
    <text evidence="2 10">Belongs to the ATG9 family.</text>
</comment>
<feature type="transmembrane region" description="Helical" evidence="10">
    <location>
        <begin position="407"/>
        <end position="426"/>
    </location>
</feature>
<dbReference type="GO" id="GO:0061709">
    <property type="term" value="P:reticulophagy"/>
    <property type="evidence" value="ECO:0007669"/>
    <property type="project" value="TreeGrafter"/>
</dbReference>
<feature type="transmembrane region" description="Helical" evidence="10">
    <location>
        <begin position="222"/>
        <end position="246"/>
    </location>
</feature>
<feature type="compositionally biased region" description="Polar residues" evidence="11">
    <location>
        <begin position="719"/>
        <end position="741"/>
    </location>
</feature>
<feature type="transmembrane region" description="Helical" evidence="10">
    <location>
        <begin position="307"/>
        <end position="329"/>
    </location>
</feature>
<feature type="region of interest" description="Disordered" evidence="11">
    <location>
        <begin position="719"/>
        <end position="755"/>
    </location>
</feature>
<evidence type="ECO:0000256" key="4">
    <source>
        <dbReference type="ARBA" id="ARBA00022448"/>
    </source>
</evidence>
<dbReference type="GO" id="GO:0034727">
    <property type="term" value="P:piecemeal microautophagy of the nucleus"/>
    <property type="evidence" value="ECO:0007669"/>
    <property type="project" value="TreeGrafter"/>
</dbReference>
<comment type="caution">
    <text evidence="10">Lacks conserved residue(s) required for the propagation of feature annotation.</text>
</comment>
<feature type="transmembrane region" description="Helical" evidence="10">
    <location>
        <begin position="335"/>
        <end position="357"/>
    </location>
</feature>
<comment type="subcellular location">
    <subcellularLocation>
        <location evidence="1 10">Preautophagosomal structure membrane</location>
        <topology evidence="1 10">Multi-pass membrane protein</topology>
    </subcellularLocation>
</comment>
<feature type="transmembrane region" description="Helical" evidence="10">
    <location>
        <begin position="6"/>
        <end position="26"/>
    </location>
</feature>
<evidence type="ECO:0000256" key="2">
    <source>
        <dbReference type="ARBA" id="ARBA00006185"/>
    </source>
</evidence>
<comment type="function">
    <text evidence="10">Phospholipid scramblase involved in autophagy. Cycles between the preautophagosomal structure/phagophore assembly site (PAS) and the cytoplasmic vesicle pool and supplies membrane for the growing autophagosome. Lipid scramblase activity plays a key role in preautophagosomal structure/phagophore assembly by distributing the phospholipids that arrive through ATG2 from the cytoplasmic to the luminal leaflet of the bilayer, thereby driving autophagosomal membrane expansion.</text>
</comment>
<keyword evidence="4 10" id="KW-0813">Transport</keyword>
<keyword evidence="5 10" id="KW-0812">Transmembrane</keyword>
<keyword evidence="7 10" id="KW-0072">Autophagy</keyword>
<dbReference type="Pfam" id="PF04109">
    <property type="entry name" value="ATG9"/>
    <property type="match status" value="1"/>
</dbReference>
<dbReference type="AlphaFoldDB" id="A0A6M2DXD9"/>
<feature type="transmembrane region" description="Helical" evidence="10">
    <location>
        <begin position="369"/>
        <end position="387"/>
    </location>
</feature>
<evidence type="ECO:0000256" key="5">
    <source>
        <dbReference type="ARBA" id="ARBA00022692"/>
    </source>
</evidence>
<keyword evidence="9 10" id="KW-0472">Membrane</keyword>
<dbReference type="GO" id="GO:0034497">
    <property type="term" value="P:protein localization to phagophore assembly site"/>
    <property type="evidence" value="ECO:0007669"/>
    <property type="project" value="TreeGrafter"/>
</dbReference>
<evidence type="ECO:0000256" key="9">
    <source>
        <dbReference type="ARBA" id="ARBA00023136"/>
    </source>
</evidence>
<keyword evidence="8 10" id="KW-0445">Lipid transport</keyword>
<proteinExistence type="inferred from homology"/>
<dbReference type="GO" id="GO:0006869">
    <property type="term" value="P:lipid transport"/>
    <property type="evidence" value="ECO:0007669"/>
    <property type="project" value="UniProtKB-KW"/>
</dbReference>
<protein>
    <recommendedName>
        <fullName evidence="3 10">Autophagy-related protein 9</fullName>
    </recommendedName>
</protein>
<organism evidence="12">
    <name type="scientific">Xenopsylla cheopis</name>
    <name type="common">Oriental rat flea</name>
    <name type="synonym">Pulex cheopis</name>
    <dbReference type="NCBI Taxonomy" id="163159"/>
    <lineage>
        <taxon>Eukaryota</taxon>
        <taxon>Metazoa</taxon>
        <taxon>Ecdysozoa</taxon>
        <taxon>Arthropoda</taxon>
        <taxon>Hexapoda</taxon>
        <taxon>Insecta</taxon>
        <taxon>Pterygota</taxon>
        <taxon>Neoptera</taxon>
        <taxon>Endopterygota</taxon>
        <taxon>Siphonaptera</taxon>
        <taxon>Pulicidae</taxon>
        <taxon>Xenopsyllinae</taxon>
        <taxon>Xenopsylla</taxon>
    </lineage>
</organism>
<evidence type="ECO:0000256" key="3">
    <source>
        <dbReference type="ARBA" id="ARBA00018074"/>
    </source>
</evidence>
<evidence type="ECO:0000256" key="6">
    <source>
        <dbReference type="ARBA" id="ARBA00022989"/>
    </source>
</evidence>
<dbReference type="PANTHER" id="PTHR13038:SF10">
    <property type="entry name" value="AUTOPHAGY-RELATED PROTEIN 9"/>
    <property type="match status" value="1"/>
</dbReference>
<sequence>MILAEFFSLAQFIFVIFFTTFLWHCVDYQVLFKEKPPESNHTKVTISDVVLHPSECVTGLGVVAWSCLSLAGLCWFLRLIRSVYHLVYYWDIKNFFNIALKIDDGDLDNLTWHEVQKRVRDVQSEQQMCIHKAQLTELDIYHRILRFKNYMVAMINKSLLPVKFQVPVIGETIFLSHGLKENMEFLLFWGPWSPFENNWHLRDDYKRAAKRNELAADLAKHIMYVALANLILCPLVFLWQLMFLFFNYGEMIKREPGTLGARAWSQYARLYLRHFNELDHELNARLTRAYRPAVRYISAFSSPLMTVIARNIAFIAGGVLATLLILTVYDEDVLAVEHVLSIMTILGAVVATCRLFIPDENLVWCPEQLLAGVLAHVHYLPTAWKGYAHTTSVRDSFSQLFQYKAVYLFYELISPLTTPFILLFWLRPKALDIVDFYRNFTVAVVGVGDVCSFAQMDVRKHGNPDWQTSSPHDSQVVEYEGQAKTTANQYTQGEHGKTELSLLHFALTNPDWAMPHEAHRFVSGLRRGAMHELRNANINQAPMHLGAMGFSLNTLSSLGEEYASIANSILVSNYKLPGANLYAPGFTNLQQEQSISRIADNEINMSLNDLNRVELSEIQPNVTQTFNTSMLRRGLNRVEGHIGANSSLLLNLQGNNSLGASVFGQSNTISRPLSNAGNPLENNIADMSLSTLYLHEMHHRQLRRRCGWNEQRPSNVWSQNLNSDIQNTSLRNQPSTSTQENAECEKMPLLSVKKS</sequence>
<evidence type="ECO:0000256" key="10">
    <source>
        <dbReference type="RuleBase" id="RU364027"/>
    </source>
</evidence>
<evidence type="ECO:0000256" key="11">
    <source>
        <dbReference type="SAM" id="MobiDB-lite"/>
    </source>
</evidence>
<dbReference type="InterPro" id="IPR007241">
    <property type="entry name" value="Autophagy-rel_prot_9"/>
</dbReference>
<evidence type="ECO:0000256" key="1">
    <source>
        <dbReference type="ARBA" id="ARBA00004511"/>
    </source>
</evidence>
<reference evidence="12" key="1">
    <citation type="submission" date="2020-03" db="EMBL/GenBank/DDBJ databases">
        <title>Transcriptomic Profiling of the Digestive Tract of the Rat Flea, Xenopsylla cheopis, Following Blood Feeding and Infection with Yersinia pestis.</title>
        <authorList>
            <person name="Bland D.M."/>
            <person name="Martens C.A."/>
            <person name="Virtaneva K."/>
            <person name="Kanakabandi K."/>
            <person name="Long D."/>
            <person name="Rosenke R."/>
            <person name="Saturday G.A."/>
            <person name="Hoyt F.H."/>
            <person name="Bruno D.P."/>
            <person name="Ribeiro J.M.C."/>
            <person name="Hinnebusch J."/>
        </authorList>
    </citation>
    <scope>NUCLEOTIDE SEQUENCE</scope>
</reference>
<accession>A0A6M2DXD9</accession>